<dbReference type="HAMAP" id="MF_00922">
    <property type="entry name" value="OM_assembly_BamD"/>
    <property type="match status" value="1"/>
</dbReference>
<gene>
    <name evidence="6" type="primary">bamD</name>
    <name evidence="9" type="ORF">SAMN04488070_2069</name>
</gene>
<protein>
    <recommendedName>
        <fullName evidence="6">Outer membrane protein assembly factor BamD</fullName>
    </recommendedName>
</protein>
<dbReference type="GO" id="GO:0051205">
    <property type="term" value="P:protein insertion into membrane"/>
    <property type="evidence" value="ECO:0007669"/>
    <property type="project" value="UniProtKB-UniRule"/>
</dbReference>
<dbReference type="EMBL" id="FOYU01000004">
    <property type="protein sequence ID" value="SFR57651.1"/>
    <property type="molecule type" value="Genomic_DNA"/>
</dbReference>
<dbReference type="PROSITE" id="PS51257">
    <property type="entry name" value="PROKAR_LIPOPROTEIN"/>
    <property type="match status" value="1"/>
</dbReference>
<dbReference type="InterPro" id="IPR039565">
    <property type="entry name" value="BamD-like"/>
</dbReference>
<comment type="subcellular location">
    <subcellularLocation>
        <location evidence="6">Cell outer membrane</location>
        <topology evidence="6">Lipid-anchor</topology>
    </subcellularLocation>
</comment>
<dbReference type="PANTHER" id="PTHR37423">
    <property type="entry name" value="SOLUBLE LYTIC MUREIN TRANSGLYCOSYLASE-RELATED"/>
    <property type="match status" value="1"/>
</dbReference>
<evidence type="ECO:0000259" key="8">
    <source>
        <dbReference type="Pfam" id="PF13525"/>
    </source>
</evidence>
<dbReference type="GO" id="GO:0043165">
    <property type="term" value="P:Gram-negative-bacterium-type cell outer membrane assembly"/>
    <property type="evidence" value="ECO:0007669"/>
    <property type="project" value="UniProtKB-UniRule"/>
</dbReference>
<evidence type="ECO:0000256" key="3">
    <source>
        <dbReference type="ARBA" id="ARBA00023139"/>
    </source>
</evidence>
<organism evidence="9 10">
    <name type="scientific">Pseudidiomarina maritima</name>
    <dbReference type="NCBI Taxonomy" id="519453"/>
    <lineage>
        <taxon>Bacteria</taxon>
        <taxon>Pseudomonadati</taxon>
        <taxon>Pseudomonadota</taxon>
        <taxon>Gammaproteobacteria</taxon>
        <taxon>Alteromonadales</taxon>
        <taxon>Idiomarinaceae</taxon>
        <taxon>Pseudidiomarina</taxon>
    </lineage>
</organism>
<dbReference type="NCBIfam" id="TIGR03302">
    <property type="entry name" value="OM_YfiO"/>
    <property type="match status" value="1"/>
</dbReference>
<dbReference type="SUPFAM" id="SSF48452">
    <property type="entry name" value="TPR-like"/>
    <property type="match status" value="1"/>
</dbReference>
<evidence type="ECO:0000256" key="1">
    <source>
        <dbReference type="ARBA" id="ARBA00022729"/>
    </source>
</evidence>
<proteinExistence type="inferred from homology"/>
<keyword evidence="2 6" id="KW-0472">Membrane</keyword>
<dbReference type="CDD" id="cd15830">
    <property type="entry name" value="BamD"/>
    <property type="match status" value="1"/>
</dbReference>
<keyword evidence="1 6" id="KW-0732">Signal</keyword>
<comment type="similarity">
    <text evidence="6">Belongs to the BamD family.</text>
</comment>
<sequence>MKFRLIVACVTLMTLSACSSSPDEFENTRMTDIEVGYERAQQAIQAGNFSSALQTLEALNTRFPFGPLTHQIQLDLIYVYYKTGDIDKSLAAIDRFTRLNPNHQSIDYALYMRGLTNERASENLFQDLVGIDRSDRDPTKAREAFDDYAELVRRFPDSKYSADARQRMIGIKSRLASHELAVAQYYMKREAFLAAANRGKYVLENFSDTPEAEHALAIMAEAYRSLELTELYADAVATLKTNFPRSDYLSQLD</sequence>
<feature type="domain" description="Outer membrane lipoprotein BamD-like" evidence="8">
    <location>
        <begin position="37"/>
        <end position="234"/>
    </location>
</feature>
<evidence type="ECO:0000256" key="5">
    <source>
        <dbReference type="ARBA" id="ARBA00023288"/>
    </source>
</evidence>
<keyword evidence="3 6" id="KW-0564">Palmitate</keyword>
<feature type="chain" id="PRO_5011804429" description="Outer membrane protein assembly factor BamD" evidence="7">
    <location>
        <begin position="20"/>
        <end position="253"/>
    </location>
</feature>
<feature type="signal peptide" evidence="7">
    <location>
        <begin position="1"/>
        <end position="19"/>
    </location>
</feature>
<dbReference type="RefSeq" id="WP_092858277.1">
    <property type="nucleotide sequence ID" value="NZ_FOYU01000004.1"/>
</dbReference>
<dbReference type="InterPro" id="IPR011990">
    <property type="entry name" value="TPR-like_helical_dom_sf"/>
</dbReference>
<dbReference type="Gene3D" id="1.25.40.10">
    <property type="entry name" value="Tetratricopeptide repeat domain"/>
    <property type="match status" value="1"/>
</dbReference>
<evidence type="ECO:0000313" key="10">
    <source>
        <dbReference type="Proteomes" id="UP000199424"/>
    </source>
</evidence>
<dbReference type="AlphaFoldDB" id="A0A1I6HT70"/>
<dbReference type="Proteomes" id="UP000199424">
    <property type="component" value="Unassembled WGS sequence"/>
</dbReference>
<dbReference type="GO" id="GO:1990063">
    <property type="term" value="C:Bam protein complex"/>
    <property type="evidence" value="ECO:0007669"/>
    <property type="project" value="TreeGrafter"/>
</dbReference>
<keyword evidence="4 6" id="KW-0998">Cell outer membrane</keyword>
<evidence type="ECO:0000313" key="9">
    <source>
        <dbReference type="EMBL" id="SFR57651.1"/>
    </source>
</evidence>
<comment type="subunit">
    <text evidence="6">Part of the Bam complex.</text>
</comment>
<comment type="function">
    <text evidence="6">Part of the outer membrane protein assembly complex, which is involved in assembly and insertion of beta-barrel proteins into the outer membrane.</text>
</comment>
<reference evidence="10" key="1">
    <citation type="submission" date="2016-10" db="EMBL/GenBank/DDBJ databases">
        <authorList>
            <person name="Varghese N."/>
            <person name="Submissions S."/>
        </authorList>
    </citation>
    <scope>NUCLEOTIDE SEQUENCE [LARGE SCALE GENOMIC DNA]</scope>
    <source>
        <strain evidence="10">CGMCC 1.7285</strain>
    </source>
</reference>
<evidence type="ECO:0000256" key="6">
    <source>
        <dbReference type="HAMAP-Rule" id="MF_00922"/>
    </source>
</evidence>
<accession>A0A1I6HT70</accession>
<evidence type="ECO:0000256" key="7">
    <source>
        <dbReference type="SAM" id="SignalP"/>
    </source>
</evidence>
<dbReference type="Pfam" id="PF13525">
    <property type="entry name" value="YfiO"/>
    <property type="match status" value="1"/>
</dbReference>
<dbReference type="InterPro" id="IPR017689">
    <property type="entry name" value="BamD"/>
</dbReference>
<name>A0A1I6HT70_9GAMM</name>
<evidence type="ECO:0000256" key="4">
    <source>
        <dbReference type="ARBA" id="ARBA00023237"/>
    </source>
</evidence>
<keyword evidence="5 6" id="KW-0449">Lipoprotein</keyword>
<keyword evidence="10" id="KW-1185">Reference proteome</keyword>
<evidence type="ECO:0000256" key="2">
    <source>
        <dbReference type="ARBA" id="ARBA00023136"/>
    </source>
</evidence>
<dbReference type="PANTHER" id="PTHR37423:SF1">
    <property type="entry name" value="OUTER MEMBRANE PROTEIN ASSEMBLY FACTOR BAMD"/>
    <property type="match status" value="1"/>
</dbReference>